<evidence type="ECO:0000259" key="13">
    <source>
        <dbReference type="Pfam" id="PF00205"/>
    </source>
</evidence>
<dbReference type="Pfam" id="PF02775">
    <property type="entry name" value="TPP_enzyme_C"/>
    <property type="match status" value="1"/>
</dbReference>
<evidence type="ECO:0000256" key="11">
    <source>
        <dbReference type="ARBA" id="ARBA00048670"/>
    </source>
</evidence>
<dbReference type="Pfam" id="PF02776">
    <property type="entry name" value="TPP_enzyme_N"/>
    <property type="match status" value="1"/>
</dbReference>
<dbReference type="NCBIfam" id="TIGR00118">
    <property type="entry name" value="acolac_lg"/>
    <property type="match status" value="1"/>
</dbReference>
<feature type="domain" description="Thiamine pyrophosphate enzyme N-terminal TPP-binding" evidence="15">
    <location>
        <begin position="11"/>
        <end position="125"/>
    </location>
</feature>
<dbReference type="Pfam" id="PF00205">
    <property type="entry name" value="TPP_enzyme_M"/>
    <property type="match status" value="1"/>
</dbReference>
<dbReference type="InterPro" id="IPR029035">
    <property type="entry name" value="DHS-like_NAD/FAD-binding_dom"/>
</dbReference>
<comment type="pathway">
    <text evidence="1 12">Amino-acid biosynthesis; L-isoleucine biosynthesis; L-isoleucine from 2-oxobutanoate: step 1/4.</text>
</comment>
<sequence>METIKLERAKSGSELVLDTLLDLGIDTIFGYPGGAVLPLYDTIYKYPQIRHILGRHEQGSLHEAEGFAKSTGKLGVALVTSGPGATNAITGIADAMGDSVPLLVFTGQVAMPGIGKDAFQEADIIGITMPITKYNYQIRDTADIPRVITEAVHIATTGRPGPVVIDIPKNIQEMTVEYYNDASLDLPSYQPTVEPNGLQVKKILQQLSQSKRPVILTGGGVNYADATAELVAFAERYRIPVVSTLLGLGTIPVQHELSLGMGGMHGSYASNMALTDADFIINIGARFDDRLTGRVADFAVNAVVAHADIDPAEIGKVVKTDIPVVGDAKRVLETLLAFEQVETDYADWIAQVLDNKRRAPFGYDKDETFIKPQEAIEIIGQLTDGEAIIVTDVGQHQMWAAQFYPYKNPRQLITSGGMGTMGFGIPAAIGAKIANPDKEVVLFVGDGGFQMTNQELAILNGYGVPIKVVLINNHSLGMVRQWQESFYDERRSQSSFDDEPNFQLLAAAYGIDYHACTNPASLAEDLKVITDNRPKLIEVHISNREHVEPMVPAGKSNAEMLGVKFNA</sequence>
<proteinExistence type="inferred from homology"/>
<dbReference type="InterPro" id="IPR045229">
    <property type="entry name" value="TPP_enz"/>
</dbReference>
<name>A0ABV8CXY5_9STRE</name>
<dbReference type="EMBL" id="JBHRZV010000050">
    <property type="protein sequence ID" value="MFC3928525.1"/>
    <property type="molecule type" value="Genomic_DNA"/>
</dbReference>
<dbReference type="Gene3D" id="3.40.50.1220">
    <property type="entry name" value="TPP-binding domain"/>
    <property type="match status" value="1"/>
</dbReference>
<comment type="catalytic activity">
    <reaction evidence="11 12">
        <text>2 pyruvate + H(+) = (2S)-2-acetolactate + CO2</text>
        <dbReference type="Rhea" id="RHEA:25249"/>
        <dbReference type="ChEBI" id="CHEBI:15361"/>
        <dbReference type="ChEBI" id="CHEBI:15378"/>
        <dbReference type="ChEBI" id="CHEBI:16526"/>
        <dbReference type="ChEBI" id="CHEBI:58476"/>
        <dbReference type="EC" id="2.2.1.6"/>
    </reaction>
</comment>
<dbReference type="InterPro" id="IPR029061">
    <property type="entry name" value="THDP-binding"/>
</dbReference>
<dbReference type="SUPFAM" id="SSF52518">
    <property type="entry name" value="Thiamin diphosphate-binding fold (THDP-binding)"/>
    <property type="match status" value="2"/>
</dbReference>
<evidence type="ECO:0000259" key="15">
    <source>
        <dbReference type="Pfam" id="PF02776"/>
    </source>
</evidence>
<evidence type="ECO:0000313" key="17">
    <source>
        <dbReference type="Proteomes" id="UP001595807"/>
    </source>
</evidence>
<keyword evidence="5 12" id="KW-0028">Amino-acid biosynthesis</keyword>
<evidence type="ECO:0000256" key="3">
    <source>
        <dbReference type="ARBA" id="ARBA00007812"/>
    </source>
</evidence>
<dbReference type="InterPro" id="IPR011766">
    <property type="entry name" value="TPP_enzyme_TPP-bd"/>
</dbReference>
<evidence type="ECO:0000256" key="5">
    <source>
        <dbReference type="ARBA" id="ARBA00022605"/>
    </source>
</evidence>
<evidence type="ECO:0000256" key="10">
    <source>
        <dbReference type="ARBA" id="ARBA00023304"/>
    </source>
</evidence>
<dbReference type="PROSITE" id="PS00187">
    <property type="entry name" value="TPP_ENZYMES"/>
    <property type="match status" value="1"/>
</dbReference>
<organism evidence="16 17">
    <name type="scientific">Streptococcus caprae</name>
    <dbReference type="NCBI Taxonomy" id="1640501"/>
    <lineage>
        <taxon>Bacteria</taxon>
        <taxon>Bacillati</taxon>
        <taxon>Bacillota</taxon>
        <taxon>Bacilli</taxon>
        <taxon>Lactobacillales</taxon>
        <taxon>Streptococcaceae</taxon>
        <taxon>Streptococcus</taxon>
    </lineage>
</organism>
<dbReference type="InterPro" id="IPR039368">
    <property type="entry name" value="AHAS_TPP"/>
</dbReference>
<gene>
    <name evidence="16" type="ORF">ACFORF_08115</name>
</gene>
<keyword evidence="8 12" id="KW-0460">Magnesium</keyword>
<evidence type="ECO:0000256" key="4">
    <source>
        <dbReference type="ARBA" id="ARBA00013145"/>
    </source>
</evidence>
<dbReference type="CDD" id="cd02015">
    <property type="entry name" value="TPP_AHAS"/>
    <property type="match status" value="1"/>
</dbReference>
<dbReference type="InterPro" id="IPR000399">
    <property type="entry name" value="TPP-bd_CS"/>
</dbReference>
<dbReference type="InterPro" id="IPR012846">
    <property type="entry name" value="Acetolactate_synth_lsu"/>
</dbReference>
<evidence type="ECO:0000256" key="12">
    <source>
        <dbReference type="RuleBase" id="RU003591"/>
    </source>
</evidence>
<evidence type="ECO:0000256" key="6">
    <source>
        <dbReference type="ARBA" id="ARBA00022679"/>
    </source>
</evidence>
<evidence type="ECO:0000256" key="8">
    <source>
        <dbReference type="ARBA" id="ARBA00022842"/>
    </source>
</evidence>
<dbReference type="NCBIfam" id="NF005584">
    <property type="entry name" value="PRK07282.1"/>
    <property type="match status" value="1"/>
</dbReference>
<dbReference type="RefSeq" id="WP_380427161.1">
    <property type="nucleotide sequence ID" value="NZ_JBHRZV010000050.1"/>
</dbReference>
<evidence type="ECO:0000256" key="7">
    <source>
        <dbReference type="ARBA" id="ARBA00022723"/>
    </source>
</evidence>
<keyword evidence="6 12" id="KW-0808">Transferase</keyword>
<protein>
    <recommendedName>
        <fullName evidence="4 12">Acetolactate synthase</fullName>
        <ecNumber evidence="4 12">2.2.1.6</ecNumber>
    </recommendedName>
</protein>
<comment type="similarity">
    <text evidence="3 12">Belongs to the TPP enzyme family.</text>
</comment>
<evidence type="ECO:0000256" key="9">
    <source>
        <dbReference type="ARBA" id="ARBA00023052"/>
    </source>
</evidence>
<feature type="domain" description="Thiamine pyrophosphate enzyme TPP-binding" evidence="14">
    <location>
        <begin position="392"/>
        <end position="539"/>
    </location>
</feature>
<keyword evidence="17" id="KW-1185">Reference proteome</keyword>
<dbReference type="PANTHER" id="PTHR18968:SF13">
    <property type="entry name" value="ACETOLACTATE SYNTHASE CATALYTIC SUBUNIT, MITOCHONDRIAL"/>
    <property type="match status" value="1"/>
</dbReference>
<dbReference type="InterPro" id="IPR012001">
    <property type="entry name" value="Thiamin_PyroP_enz_TPP-bd_dom"/>
</dbReference>
<dbReference type="PANTHER" id="PTHR18968">
    <property type="entry name" value="THIAMINE PYROPHOSPHATE ENZYMES"/>
    <property type="match status" value="1"/>
</dbReference>
<evidence type="ECO:0000256" key="2">
    <source>
        <dbReference type="ARBA" id="ARBA00005025"/>
    </source>
</evidence>
<feature type="domain" description="Thiamine pyrophosphate enzyme central" evidence="13">
    <location>
        <begin position="200"/>
        <end position="335"/>
    </location>
</feature>
<comment type="cofactor">
    <cofactor evidence="12">
        <name>Mg(2+)</name>
        <dbReference type="ChEBI" id="CHEBI:18420"/>
    </cofactor>
    <text evidence="12">Binds 1 Mg(2+) ion per subunit.</text>
</comment>
<evidence type="ECO:0000313" key="16">
    <source>
        <dbReference type="EMBL" id="MFC3928525.1"/>
    </source>
</evidence>
<comment type="cofactor">
    <cofactor evidence="12">
        <name>thiamine diphosphate</name>
        <dbReference type="ChEBI" id="CHEBI:58937"/>
    </cofactor>
    <text evidence="12">Binds 1 thiamine pyrophosphate per subunit.</text>
</comment>
<keyword evidence="10 12" id="KW-0100">Branched-chain amino acid biosynthesis</keyword>
<evidence type="ECO:0000256" key="1">
    <source>
        <dbReference type="ARBA" id="ARBA00004974"/>
    </source>
</evidence>
<dbReference type="Proteomes" id="UP001595807">
    <property type="component" value="Unassembled WGS sequence"/>
</dbReference>
<comment type="caution">
    <text evidence="16">The sequence shown here is derived from an EMBL/GenBank/DDBJ whole genome shotgun (WGS) entry which is preliminary data.</text>
</comment>
<dbReference type="InterPro" id="IPR012000">
    <property type="entry name" value="Thiamin_PyroP_enz_cen_dom"/>
</dbReference>
<reference evidence="17" key="1">
    <citation type="journal article" date="2019" name="Int. J. Syst. Evol. Microbiol.">
        <title>The Global Catalogue of Microorganisms (GCM) 10K type strain sequencing project: providing services to taxonomists for standard genome sequencing and annotation.</title>
        <authorList>
            <consortium name="The Broad Institute Genomics Platform"/>
            <consortium name="The Broad Institute Genome Sequencing Center for Infectious Disease"/>
            <person name="Wu L."/>
            <person name="Ma J."/>
        </authorList>
    </citation>
    <scope>NUCLEOTIDE SEQUENCE [LARGE SCALE GENOMIC DNA]</scope>
    <source>
        <strain evidence="17">CCUG 67170</strain>
    </source>
</reference>
<keyword evidence="9 12" id="KW-0786">Thiamine pyrophosphate</keyword>
<comment type="pathway">
    <text evidence="2 12">Amino-acid biosynthesis; L-valine biosynthesis; L-valine from pyruvate: step 1/4.</text>
</comment>
<dbReference type="EC" id="2.2.1.6" evidence="4 12"/>
<accession>A0ABV8CXY5</accession>
<dbReference type="CDD" id="cd07035">
    <property type="entry name" value="TPP_PYR_POX_like"/>
    <property type="match status" value="1"/>
</dbReference>
<dbReference type="SUPFAM" id="SSF52467">
    <property type="entry name" value="DHS-like NAD/FAD-binding domain"/>
    <property type="match status" value="1"/>
</dbReference>
<keyword evidence="7 12" id="KW-0479">Metal-binding</keyword>
<dbReference type="Gene3D" id="3.40.50.970">
    <property type="match status" value="2"/>
</dbReference>
<evidence type="ECO:0000259" key="14">
    <source>
        <dbReference type="Pfam" id="PF02775"/>
    </source>
</evidence>